<reference evidence="2 3" key="1">
    <citation type="submission" date="2024-06" db="EMBL/GenBank/DDBJ databases">
        <title>The draft genome of Grus japonensis, version 3.</title>
        <authorList>
            <person name="Nabeshima K."/>
            <person name="Suzuki S."/>
            <person name="Onuma M."/>
        </authorList>
    </citation>
    <scope>NUCLEOTIDE SEQUENCE [LARGE SCALE GENOMIC DNA]</scope>
    <source>
        <strain evidence="2 3">451A</strain>
    </source>
</reference>
<dbReference type="PANTHER" id="PTHR33332">
    <property type="entry name" value="REVERSE TRANSCRIPTASE DOMAIN-CONTAINING PROTEIN"/>
    <property type="match status" value="1"/>
</dbReference>
<organism evidence="2 3">
    <name type="scientific">Grus japonensis</name>
    <name type="common">Japanese crane</name>
    <name type="synonym">Red-crowned crane</name>
    <dbReference type="NCBI Taxonomy" id="30415"/>
    <lineage>
        <taxon>Eukaryota</taxon>
        <taxon>Metazoa</taxon>
        <taxon>Chordata</taxon>
        <taxon>Craniata</taxon>
        <taxon>Vertebrata</taxon>
        <taxon>Euteleostomi</taxon>
        <taxon>Archelosauria</taxon>
        <taxon>Archosauria</taxon>
        <taxon>Dinosauria</taxon>
        <taxon>Saurischia</taxon>
        <taxon>Theropoda</taxon>
        <taxon>Coelurosauria</taxon>
        <taxon>Aves</taxon>
        <taxon>Neognathae</taxon>
        <taxon>Neoaves</taxon>
        <taxon>Gruiformes</taxon>
        <taxon>Gruidae</taxon>
        <taxon>Grus</taxon>
    </lineage>
</organism>
<feature type="domain" description="Reverse transcriptase" evidence="1">
    <location>
        <begin position="305"/>
        <end position="569"/>
    </location>
</feature>
<dbReference type="SUPFAM" id="SSF56672">
    <property type="entry name" value="DNA/RNA polymerases"/>
    <property type="match status" value="1"/>
</dbReference>
<dbReference type="AlphaFoldDB" id="A0ABC9X5P0"/>
<gene>
    <name evidence="2" type="ORF">GRJ2_001765400</name>
</gene>
<dbReference type="InterPro" id="IPR000477">
    <property type="entry name" value="RT_dom"/>
</dbReference>
<protein>
    <submittedName>
        <fullName evidence="2">Mitochondrial enolase superfamily member 1</fullName>
    </submittedName>
</protein>
<dbReference type="InterPro" id="IPR043502">
    <property type="entry name" value="DNA/RNA_pol_sf"/>
</dbReference>
<dbReference type="Proteomes" id="UP001623348">
    <property type="component" value="Unassembled WGS sequence"/>
</dbReference>
<comment type="caution">
    <text evidence="2">The sequence shown here is derived from an EMBL/GenBank/DDBJ whole genome shotgun (WGS) entry which is preliminary data.</text>
</comment>
<proteinExistence type="predicted"/>
<dbReference type="EMBL" id="BAAFJT010000008">
    <property type="protein sequence ID" value="GAB0193001.1"/>
    <property type="molecule type" value="Genomic_DNA"/>
</dbReference>
<dbReference type="Pfam" id="PF00078">
    <property type="entry name" value="RVT_1"/>
    <property type="match status" value="1"/>
</dbReference>
<dbReference type="CDD" id="cd01650">
    <property type="entry name" value="RT_nLTR_like"/>
    <property type="match status" value="1"/>
</dbReference>
<accession>A0ABC9X5P0</accession>
<evidence type="ECO:0000313" key="3">
    <source>
        <dbReference type="Proteomes" id="UP001623348"/>
    </source>
</evidence>
<name>A0ABC9X5P0_GRUJA</name>
<sequence length="612" mass="69851">MGDFSHPDICWRDNTAERKQSRKFLECVDDNFLLQVIEEPTRRGAMLDLLLTNKEGLVGDVKLKGSLGCSDHEMVEFRILRAARRACSKLTTLDFRRADFGLFRDLLGRIPWDKALEGRGAQDSWLIFKGHLLQAQERCIPTKRKSSKNTKRPPWMNKELLGKVKQKKEAYRGWKQGQVAWEEYRETVRAARDRVRKAKALIEISLARDVKDNKKSFYRIWRNAEVLNDFFASVFTGKSLSHTAQVTEGRDWENAEPPTVGEDQVQECLRNLKVHKSMGPDELHPRVLRELADEVAKPLAIIFEKSWQSGKVPTDWKRGNITRIFKKGKKEDPGNYRPVSLTSVPGKIMEQTLLEAMLRHMEDKEVTGDSQHGFTKGKSCLTNLVAFYDGVTASVDKGRAADIIYLDLCKAFDTVPHNILVSKLERHGFDGWTTRWIRNWLDGRTQRLVANSSVSKWSTVTSGVPQGLVLGPALFNIFVGDMDNGIECTLSKFADNTKLCGVVDTLEGRDTIQRDLDRLERWACANRMNFNKAKCKVLHVGRRNPRHDYRLGKEWIESSPEEKDLGVLIDEKLNMSWQCALAAQKANRVLGCIKRGVTSRSREVILPSTRLL</sequence>
<keyword evidence="3" id="KW-1185">Reference proteome</keyword>
<evidence type="ECO:0000259" key="1">
    <source>
        <dbReference type="PROSITE" id="PS50878"/>
    </source>
</evidence>
<dbReference type="PROSITE" id="PS50878">
    <property type="entry name" value="RT_POL"/>
    <property type="match status" value="1"/>
</dbReference>
<evidence type="ECO:0000313" key="2">
    <source>
        <dbReference type="EMBL" id="GAB0193001.1"/>
    </source>
</evidence>